<feature type="region of interest" description="Disordered" evidence="1">
    <location>
        <begin position="471"/>
        <end position="491"/>
    </location>
</feature>
<reference evidence="2 3" key="1">
    <citation type="submission" date="2021-03" db="EMBL/GenBank/DDBJ databases">
        <authorList>
            <person name="King G.J."/>
            <person name="Bancroft I."/>
            <person name="Baten A."/>
            <person name="Bloomfield J."/>
            <person name="Borpatragohain P."/>
            <person name="He Z."/>
            <person name="Irish N."/>
            <person name="Irwin J."/>
            <person name="Liu K."/>
            <person name="Mauleon R.P."/>
            <person name="Moore J."/>
            <person name="Morris R."/>
            <person name="Ostergaard L."/>
            <person name="Wang B."/>
            <person name="Wells R."/>
        </authorList>
    </citation>
    <scope>NUCLEOTIDE SEQUENCE [LARGE SCALE GENOMIC DNA]</scope>
    <source>
        <strain evidence="2">R-o-18</strain>
        <tissue evidence="2">Leaf</tissue>
    </source>
</reference>
<feature type="compositionally biased region" description="Basic and acidic residues" evidence="1">
    <location>
        <begin position="302"/>
        <end position="317"/>
    </location>
</feature>
<accession>A0ABQ7NT13</accession>
<feature type="region of interest" description="Disordered" evidence="1">
    <location>
        <begin position="155"/>
        <end position="181"/>
    </location>
</feature>
<feature type="region of interest" description="Disordered" evidence="1">
    <location>
        <begin position="271"/>
        <end position="318"/>
    </location>
</feature>
<evidence type="ECO:0000313" key="2">
    <source>
        <dbReference type="EMBL" id="KAG5413256.1"/>
    </source>
</evidence>
<proteinExistence type="predicted"/>
<dbReference type="Proteomes" id="UP000823674">
    <property type="component" value="Chromosome A01"/>
</dbReference>
<protein>
    <submittedName>
        <fullName evidence="2">Uncharacterized protein</fullName>
    </submittedName>
</protein>
<feature type="compositionally biased region" description="Low complexity" evidence="1">
    <location>
        <begin position="286"/>
        <end position="298"/>
    </location>
</feature>
<name>A0ABQ7NT13_BRACM</name>
<dbReference type="EMBL" id="JADBGQ010000001">
    <property type="protein sequence ID" value="KAG5413256.1"/>
    <property type="molecule type" value="Genomic_DNA"/>
</dbReference>
<sequence length="521" mass="58118">MNPIQFLILSFDEAIQVEVPIVRRGPTTRSGTRALREDGQTDQDQLLIEKMVQLKIQDQAGPKEVQDAADPIQFRLNQAGLLISTSELGPDSKQERAAESYQASTTKLVAILHLHSIHRFVLRVIHIQQAKSHSYPPPSTVLVERDTHPATRIHPPYFYPSFEPDRTTPSPSRPSGRPIAVRPSVRPVQSEFPNLRLSVRADCFPACIILVSELKAPTPSITFSSSSLVAGDMGDLNGASTQAEINAQLMANHAELQAALATVTEQLAHIAGRDRANVPRPRRRNQPVPEEQQSQSSEDNSDTDRTEPEEPRRERAGRFTKAVQHILDQDGQTDQDQLLIEKMVQLKIQDQAGPKEVQDAADPIQFRLNQAGLLISTSELGPDSPHFRPACLRPFIFESPKGNKREQPNLIKLQTTKLVAILHLHSIHRFALRVIHIQQAKSHSYPPPSTVLVERDTHPATRIHPPYFYPSFEPDRTTPSPSRPSGRPIAVRPSVHPSCPVRVSEPQTVCPCRLFPGLFTF</sequence>
<organism evidence="2 3">
    <name type="scientific">Brassica rapa subsp. trilocularis</name>
    <dbReference type="NCBI Taxonomy" id="1813537"/>
    <lineage>
        <taxon>Eukaryota</taxon>
        <taxon>Viridiplantae</taxon>
        <taxon>Streptophyta</taxon>
        <taxon>Embryophyta</taxon>
        <taxon>Tracheophyta</taxon>
        <taxon>Spermatophyta</taxon>
        <taxon>Magnoliopsida</taxon>
        <taxon>eudicotyledons</taxon>
        <taxon>Gunneridae</taxon>
        <taxon>Pentapetalae</taxon>
        <taxon>rosids</taxon>
        <taxon>malvids</taxon>
        <taxon>Brassicales</taxon>
        <taxon>Brassicaceae</taxon>
        <taxon>Brassiceae</taxon>
        <taxon>Brassica</taxon>
    </lineage>
</organism>
<comment type="caution">
    <text evidence="2">The sequence shown here is derived from an EMBL/GenBank/DDBJ whole genome shotgun (WGS) entry which is preliminary data.</text>
</comment>
<evidence type="ECO:0000313" key="3">
    <source>
        <dbReference type="Proteomes" id="UP000823674"/>
    </source>
</evidence>
<feature type="compositionally biased region" description="Low complexity" evidence="1">
    <location>
        <begin position="477"/>
        <end position="488"/>
    </location>
</feature>
<feature type="compositionally biased region" description="Low complexity" evidence="1">
    <location>
        <begin position="167"/>
        <end position="178"/>
    </location>
</feature>
<keyword evidence="3" id="KW-1185">Reference proteome</keyword>
<evidence type="ECO:0000256" key="1">
    <source>
        <dbReference type="SAM" id="MobiDB-lite"/>
    </source>
</evidence>
<gene>
    <name evidence="2" type="primary">A01g501230.1_BraROA</name>
    <name evidence="2" type="ORF">IGI04_000823</name>
</gene>